<accession>A0A7J4IWW1</accession>
<dbReference type="Proteomes" id="UP000577419">
    <property type="component" value="Unassembled WGS sequence"/>
</dbReference>
<dbReference type="SUPFAM" id="SSF89447">
    <property type="entry name" value="AbrB/MazE/MraZ-like"/>
    <property type="match status" value="1"/>
</dbReference>
<evidence type="ECO:0000313" key="2">
    <source>
        <dbReference type="EMBL" id="HIH08769.1"/>
    </source>
</evidence>
<reference evidence="3" key="1">
    <citation type="journal article" date="2020" name="bioRxiv">
        <title>A rank-normalized archaeal taxonomy based on genome phylogeny resolves widespread incomplete and uneven classifications.</title>
        <authorList>
            <person name="Rinke C."/>
            <person name="Chuvochina M."/>
            <person name="Mussig A.J."/>
            <person name="Chaumeil P.-A."/>
            <person name="Waite D.W."/>
            <person name="Whitman W.B."/>
            <person name="Parks D.H."/>
            <person name="Hugenholtz P."/>
        </authorList>
    </citation>
    <scope>NUCLEOTIDE SEQUENCE [LARGE SCALE GENOMIC DNA]</scope>
</reference>
<name>A0A7J4IWW1_9ARCH</name>
<keyword evidence="2" id="KW-0238">DNA-binding</keyword>
<dbReference type="Gene3D" id="2.10.260.10">
    <property type="match status" value="1"/>
</dbReference>
<dbReference type="EMBL" id="DUFG01000027">
    <property type="protein sequence ID" value="HIH08769.1"/>
    <property type="molecule type" value="Genomic_DNA"/>
</dbReference>
<comment type="caution">
    <text evidence="2">The sequence shown here is derived from an EMBL/GenBank/DDBJ whole genome shotgun (WGS) entry which is preliminary data.</text>
</comment>
<gene>
    <name evidence="2" type="ORF">HA237_05380</name>
</gene>
<evidence type="ECO:0000313" key="3">
    <source>
        <dbReference type="Proteomes" id="UP000577419"/>
    </source>
</evidence>
<organism evidence="2 3">
    <name type="scientific">Candidatus Iainarchaeum sp</name>
    <dbReference type="NCBI Taxonomy" id="3101447"/>
    <lineage>
        <taxon>Archaea</taxon>
        <taxon>Candidatus Iainarchaeota</taxon>
        <taxon>Candidatus Iainarchaeia</taxon>
        <taxon>Candidatus Iainarchaeales</taxon>
        <taxon>Candidatus Iainarchaeaceae</taxon>
        <taxon>Candidatus Iainarchaeum</taxon>
    </lineage>
</organism>
<dbReference type="InterPro" id="IPR037914">
    <property type="entry name" value="SpoVT-AbrB_sf"/>
</dbReference>
<feature type="domain" description="SpoVT-AbrB" evidence="1">
    <location>
        <begin position="6"/>
        <end position="51"/>
    </location>
</feature>
<sequence>MNVYDIKLSKGFQFTLQAESRRKHNLKPGQKIQVIDLDKEIILRPKRKGSLKNLVGKFKAGKRFDVVKEHDLIVAGFGQ</sequence>
<dbReference type="InterPro" id="IPR007159">
    <property type="entry name" value="SpoVT-AbrB_dom"/>
</dbReference>
<dbReference type="SMART" id="SM00966">
    <property type="entry name" value="SpoVT_AbrB"/>
    <property type="match status" value="1"/>
</dbReference>
<protein>
    <submittedName>
        <fullName evidence="2">AbrB/MazE/SpoVT family DNA-binding domain-containing protein</fullName>
    </submittedName>
</protein>
<proteinExistence type="predicted"/>
<dbReference type="GO" id="GO:0003677">
    <property type="term" value="F:DNA binding"/>
    <property type="evidence" value="ECO:0007669"/>
    <property type="project" value="UniProtKB-KW"/>
</dbReference>
<dbReference type="AlphaFoldDB" id="A0A7J4IWW1"/>
<evidence type="ECO:0000259" key="1">
    <source>
        <dbReference type="SMART" id="SM00966"/>
    </source>
</evidence>